<evidence type="ECO:0000256" key="11">
    <source>
        <dbReference type="ARBA" id="ARBA00023315"/>
    </source>
</evidence>
<comment type="cofactor">
    <cofactor evidence="1">
        <name>K(+)</name>
        <dbReference type="ChEBI" id="CHEBI:29103"/>
    </cofactor>
</comment>
<evidence type="ECO:0000256" key="10">
    <source>
        <dbReference type="ARBA" id="ARBA00023128"/>
    </source>
</evidence>
<reference evidence="14 15" key="1">
    <citation type="submission" date="2019-12" db="EMBL/GenBank/DDBJ databases">
        <title>Draft genome sequence of the ascomycete Xylaria multiplex DSM 110363.</title>
        <authorList>
            <person name="Buettner E."/>
            <person name="Kellner H."/>
        </authorList>
    </citation>
    <scope>NUCLEOTIDE SEQUENCE [LARGE SCALE GENOMIC DNA]</scope>
    <source>
        <strain evidence="14 15">DSM 110363</strain>
    </source>
</reference>
<dbReference type="Gene3D" id="3.40.47.10">
    <property type="match status" value="2"/>
</dbReference>
<dbReference type="GO" id="GO:0046872">
    <property type="term" value="F:metal ion binding"/>
    <property type="evidence" value="ECO:0007669"/>
    <property type="project" value="UniProtKB-KW"/>
</dbReference>
<evidence type="ECO:0000256" key="1">
    <source>
        <dbReference type="ARBA" id="ARBA00001958"/>
    </source>
</evidence>
<keyword evidence="11" id="KW-0012">Acyltransferase</keyword>
<evidence type="ECO:0000313" key="14">
    <source>
        <dbReference type="EMBL" id="KAF2971144.1"/>
    </source>
</evidence>
<comment type="caution">
    <text evidence="14">The sequence shown here is derived from an EMBL/GenBank/DDBJ whole genome shotgun (WGS) entry which is preliminary data.</text>
</comment>
<gene>
    <name evidence="14" type="ORF">GQX73_g2416</name>
</gene>
<sequence>MVLYTTRQLARGVSHTRPQQALARHFSVQPALRREIRDAYILSASRTPTAKFNGSFLTVSAPKLAAVAIKSALEKSKVPVEKITDVYMGNVLQASVGQAPARQAAIFAGLPKSVEAITINKVCASGLKAVVFAAQNIQLGLSEAQVAGGMENMSQVPYYMPRASSLPGFGHFQIEDGLLKDGLTDVYDQVHMGICAETTAKKYDVTRKMQDEYAIQSYERAQAAWKNKAFADEIAPVTVKGKKGDTIIDTDEGYLDVKPEKVPTLKPAFLRDGSGTVTAANSSTLNDGASALVLGSKSIAQEFGSGSRVLARICGSADAAVDPIDFPIAPAKAVPIALKLAGITKDQVAVWEFNEAFAAVIKANEKILGLENARVNPLGGAISLGHALGSSGSRILTTLLHQLKPGEYGVAAICNGGGAATAVVVQRIEKVGLLATITYAMSLAIEFLTSIRGFLKTRNGIGLRNWLRVEPPLPEQYLDLAAELKSGYRNSNAIAKLVERCLPEEDDLPEDQGTAWPGFIAFMKDYFEYWRDVNFDDLLGAHQLLMSLTNSCTTALNHPTHGTIMLQTSISLCGSLSKLSMTLNKRPDLTKKLNTVDAGEDDQTSIVGTTAEVIQKIFTTCLTDRSSQRYAQPEGKKVGVYIFANLTLKLLFACRKTHLAKQLFTNVSAKAPPLSFYPAAQRVTYLYYLGRFHFINNHFTRASRCLEEAYVQTPPTFQKHRRLILTHLVPCNMLLGRLPSPTLLQRPEMQPMAPIFSQFAQAIRTGNYLLFHEALKLHEDWLLRKGLLLTLTYRLRPLLWRSLSRRTFQLTYIAPTEADSRKAATLELSHLLITTSYIQKRLEGYLPAQPPAKGKQPHVNNIFLKAVSNSAGTGTAASTLAPPPGGPRLLRPNEGLIWGNMAITPEHVESMVASLCAQGLLHGYLAHSQGRFAIMGTKQKGSAVAAGWPPVYDVLTRTDDEIPGWVRDQ</sequence>
<dbReference type="InterPro" id="IPR016039">
    <property type="entry name" value="Thiolase-like"/>
</dbReference>
<evidence type="ECO:0000256" key="6">
    <source>
        <dbReference type="ARBA" id="ARBA00022679"/>
    </source>
</evidence>
<organism evidence="14 15">
    <name type="scientific">Xylaria multiplex</name>
    <dbReference type="NCBI Taxonomy" id="323545"/>
    <lineage>
        <taxon>Eukaryota</taxon>
        <taxon>Fungi</taxon>
        <taxon>Dikarya</taxon>
        <taxon>Ascomycota</taxon>
        <taxon>Pezizomycotina</taxon>
        <taxon>Sordariomycetes</taxon>
        <taxon>Xylariomycetidae</taxon>
        <taxon>Xylariales</taxon>
        <taxon>Xylariaceae</taxon>
        <taxon>Xylaria</taxon>
    </lineage>
</organism>
<evidence type="ECO:0000256" key="8">
    <source>
        <dbReference type="ARBA" id="ARBA00022946"/>
    </source>
</evidence>
<dbReference type="GO" id="GO:0005739">
    <property type="term" value="C:mitochondrion"/>
    <property type="evidence" value="ECO:0007669"/>
    <property type="project" value="UniProtKB-SubCell"/>
</dbReference>
<dbReference type="InterPro" id="IPR020615">
    <property type="entry name" value="Thiolase_acyl_enz_int_AS"/>
</dbReference>
<dbReference type="PANTHER" id="PTHR18919">
    <property type="entry name" value="ACETYL-COA C-ACYLTRANSFERASE"/>
    <property type="match status" value="1"/>
</dbReference>
<evidence type="ECO:0000256" key="4">
    <source>
        <dbReference type="ARBA" id="ARBA00011881"/>
    </source>
</evidence>
<dbReference type="CDD" id="cd00751">
    <property type="entry name" value="thiolase"/>
    <property type="match status" value="1"/>
</dbReference>
<dbReference type="InParanoid" id="A0A7C8IZ20"/>
<dbReference type="SMART" id="SM00753">
    <property type="entry name" value="PAM"/>
    <property type="match status" value="1"/>
</dbReference>
<dbReference type="Proteomes" id="UP000481858">
    <property type="component" value="Unassembled WGS sequence"/>
</dbReference>
<evidence type="ECO:0000259" key="13">
    <source>
        <dbReference type="Pfam" id="PF02803"/>
    </source>
</evidence>
<evidence type="ECO:0000313" key="15">
    <source>
        <dbReference type="Proteomes" id="UP000481858"/>
    </source>
</evidence>
<keyword evidence="15" id="KW-1185">Reference proteome</keyword>
<comment type="similarity">
    <text evidence="3">Belongs to the thiolase-like superfamily. Thiolase family.</text>
</comment>
<keyword evidence="6" id="KW-0808">Transferase</keyword>
<dbReference type="EMBL" id="WUBL01000016">
    <property type="protein sequence ID" value="KAF2971144.1"/>
    <property type="molecule type" value="Genomic_DNA"/>
</dbReference>
<dbReference type="AlphaFoldDB" id="A0A7C8IZ20"/>
<dbReference type="InterPro" id="IPR020610">
    <property type="entry name" value="Thiolase_AS"/>
</dbReference>
<protein>
    <recommendedName>
        <fullName evidence="5">acetyl-CoA C-acetyltransferase</fullName>
        <ecNumber evidence="5">2.3.1.9</ecNumber>
    </recommendedName>
</protein>
<dbReference type="OrthoDB" id="5404651at2759"/>
<keyword evidence="9" id="KW-0630">Potassium</keyword>
<keyword evidence="10" id="KW-0496">Mitochondrion</keyword>
<dbReference type="InterPro" id="IPR020617">
    <property type="entry name" value="Thiolase_C"/>
</dbReference>
<dbReference type="InterPro" id="IPR020616">
    <property type="entry name" value="Thiolase_N"/>
</dbReference>
<evidence type="ECO:0000256" key="5">
    <source>
        <dbReference type="ARBA" id="ARBA00012705"/>
    </source>
</evidence>
<name>A0A7C8IZ20_9PEZI</name>
<dbReference type="Pfam" id="PF00108">
    <property type="entry name" value="Thiolase_N"/>
    <property type="match status" value="1"/>
</dbReference>
<dbReference type="EC" id="2.3.1.9" evidence="5"/>
<dbReference type="Pfam" id="PF02803">
    <property type="entry name" value="Thiolase_C"/>
    <property type="match status" value="1"/>
</dbReference>
<feature type="domain" description="Thiolase C-terminal" evidence="13">
    <location>
        <begin position="308"/>
        <end position="427"/>
    </location>
</feature>
<evidence type="ECO:0000256" key="7">
    <source>
        <dbReference type="ARBA" id="ARBA00022723"/>
    </source>
</evidence>
<dbReference type="FunFam" id="3.40.47.10:FF:000007">
    <property type="entry name" value="acetyl-CoA acetyltransferase, mitochondrial"/>
    <property type="match status" value="1"/>
</dbReference>
<dbReference type="PROSITE" id="PS00098">
    <property type="entry name" value="THIOLASE_1"/>
    <property type="match status" value="1"/>
</dbReference>
<evidence type="ECO:0000256" key="9">
    <source>
        <dbReference type="ARBA" id="ARBA00022958"/>
    </source>
</evidence>
<dbReference type="GO" id="GO:0006635">
    <property type="term" value="P:fatty acid beta-oxidation"/>
    <property type="evidence" value="ECO:0007669"/>
    <property type="project" value="TreeGrafter"/>
</dbReference>
<evidence type="ECO:0000256" key="3">
    <source>
        <dbReference type="ARBA" id="ARBA00010982"/>
    </source>
</evidence>
<dbReference type="SUPFAM" id="SSF53901">
    <property type="entry name" value="Thiolase-like"/>
    <property type="match status" value="2"/>
</dbReference>
<evidence type="ECO:0000256" key="2">
    <source>
        <dbReference type="ARBA" id="ARBA00004173"/>
    </source>
</evidence>
<accession>A0A7C8IZ20</accession>
<dbReference type="NCBIfam" id="TIGR01930">
    <property type="entry name" value="AcCoA-C-Actrans"/>
    <property type="match status" value="1"/>
</dbReference>
<dbReference type="InterPro" id="IPR002155">
    <property type="entry name" value="Thiolase"/>
</dbReference>
<evidence type="ECO:0000259" key="12">
    <source>
        <dbReference type="Pfam" id="PF00108"/>
    </source>
</evidence>
<comment type="subcellular location">
    <subcellularLocation>
        <location evidence="2">Mitochondrion</location>
    </subcellularLocation>
</comment>
<dbReference type="PROSITE" id="PS00099">
    <property type="entry name" value="THIOLASE_3"/>
    <property type="match status" value="1"/>
</dbReference>
<comment type="subunit">
    <text evidence="4">Homotetramer.</text>
</comment>
<dbReference type="PANTHER" id="PTHR18919:SF156">
    <property type="entry name" value="ACETYL-COA ACETYLTRANSFERASE, MITOCHONDRIAL"/>
    <property type="match status" value="1"/>
</dbReference>
<proteinExistence type="inferred from homology"/>
<feature type="domain" description="Thiolase N-terminal" evidence="12">
    <location>
        <begin position="40"/>
        <end position="297"/>
    </location>
</feature>
<keyword evidence="7" id="KW-0479">Metal-binding</keyword>
<keyword evidence="8" id="KW-0809">Transit peptide</keyword>
<dbReference type="GO" id="GO:0003985">
    <property type="term" value="F:acetyl-CoA C-acetyltransferase activity"/>
    <property type="evidence" value="ECO:0007669"/>
    <property type="project" value="UniProtKB-EC"/>
</dbReference>